<sequence length="124" mass="14292">MSMSVFNPRFESGSVYASIMKRTVFVPKKGFIKLTLPEAKTGDHVATPTGSQVSFILRTEDDVGRYSFFDEFHTRAVLISEMIKNIEKGIHEMVKVCLMAESWEVSLQPRRFFKFLFTVLFLNK</sequence>
<reference evidence="2" key="1">
    <citation type="submission" date="2016-03" db="EMBL/GenBank/DDBJ databases">
        <authorList>
            <person name="Ploux O."/>
        </authorList>
    </citation>
    <scope>NUCLEOTIDE SEQUENCE [LARGE SCALE GENOMIC DNA]</scope>
    <source>
        <strain evidence="2">UK7</strain>
    </source>
</reference>
<keyword evidence="2" id="KW-1185">Reference proteome</keyword>
<proteinExistence type="predicted"/>
<comment type="caution">
    <text evidence="1">The sequence shown here is derived from an EMBL/GenBank/DDBJ whole genome shotgun (WGS) entry which is preliminary data.</text>
</comment>
<evidence type="ECO:0000313" key="2">
    <source>
        <dbReference type="Proteomes" id="UP000178129"/>
    </source>
</evidence>
<accession>A0A1E1LR27</accession>
<organism evidence="1 2">
    <name type="scientific">Rhynchosporium graminicola</name>
    <dbReference type="NCBI Taxonomy" id="2792576"/>
    <lineage>
        <taxon>Eukaryota</taxon>
        <taxon>Fungi</taxon>
        <taxon>Dikarya</taxon>
        <taxon>Ascomycota</taxon>
        <taxon>Pezizomycotina</taxon>
        <taxon>Leotiomycetes</taxon>
        <taxon>Helotiales</taxon>
        <taxon>Ploettnerulaceae</taxon>
        <taxon>Rhynchosporium</taxon>
    </lineage>
</organism>
<name>A0A1E1LR27_9HELO</name>
<dbReference type="Proteomes" id="UP000178129">
    <property type="component" value="Unassembled WGS sequence"/>
</dbReference>
<evidence type="ECO:0000313" key="1">
    <source>
        <dbReference type="EMBL" id="CZT12914.1"/>
    </source>
</evidence>
<dbReference type="EMBL" id="FJUW01000078">
    <property type="protein sequence ID" value="CZT12914.1"/>
    <property type="molecule type" value="Genomic_DNA"/>
</dbReference>
<protein>
    <submittedName>
        <fullName evidence="1">Uncharacterized protein</fullName>
    </submittedName>
</protein>
<dbReference type="InParanoid" id="A0A1E1LR27"/>
<gene>
    <name evidence="1" type="ORF">RCO7_09292</name>
</gene>
<dbReference type="AlphaFoldDB" id="A0A1E1LR27"/>